<comment type="subcellular location">
    <subcellularLocation>
        <location evidence="2 12">Secreted</location>
    </subcellularLocation>
</comment>
<comment type="caution">
    <text evidence="14">The sequence shown here is derived from an EMBL/GenBank/DDBJ whole genome shotgun (WGS) entry which is preliminary data.</text>
</comment>
<evidence type="ECO:0000256" key="12">
    <source>
        <dbReference type="RuleBase" id="RU364017"/>
    </source>
</evidence>
<proteinExistence type="inferred from homology"/>
<keyword evidence="10 12" id="KW-0482">Metalloprotease</keyword>
<evidence type="ECO:0000256" key="2">
    <source>
        <dbReference type="ARBA" id="ARBA00004613"/>
    </source>
</evidence>
<comment type="similarity">
    <text evidence="3 12">Belongs to the peptidase M36 family.</text>
</comment>
<evidence type="ECO:0000256" key="11">
    <source>
        <dbReference type="ARBA" id="ARBA00023145"/>
    </source>
</evidence>
<evidence type="ECO:0000256" key="10">
    <source>
        <dbReference type="ARBA" id="ARBA00023049"/>
    </source>
</evidence>
<protein>
    <recommendedName>
        <fullName evidence="12">Extracellular metalloproteinase</fullName>
        <ecNumber evidence="12">3.4.24.-</ecNumber>
    </recommendedName>
    <alternativeName>
        <fullName evidence="12">Fungalysin</fullName>
    </alternativeName>
</protein>
<name>A0ABR3GH17_9PEZI</name>
<dbReference type="Gene3D" id="1.10.390.10">
    <property type="entry name" value="Neutral Protease Domain 2"/>
    <property type="match status" value="1"/>
</dbReference>
<keyword evidence="8 12" id="KW-0378">Hydrolase</keyword>
<dbReference type="PANTHER" id="PTHR33478:SF1">
    <property type="entry name" value="EXTRACELLULAR METALLOPROTEINASE MEP"/>
    <property type="match status" value="1"/>
</dbReference>
<evidence type="ECO:0000259" key="13">
    <source>
        <dbReference type="Pfam" id="PF07504"/>
    </source>
</evidence>
<dbReference type="EMBL" id="JBBBZM010000083">
    <property type="protein sequence ID" value="KAL0634841.1"/>
    <property type="molecule type" value="Genomic_DNA"/>
</dbReference>
<dbReference type="InterPro" id="IPR050371">
    <property type="entry name" value="Fungal_virulence_M36"/>
</dbReference>
<keyword evidence="4 12" id="KW-0964">Secreted</keyword>
<evidence type="ECO:0000256" key="9">
    <source>
        <dbReference type="ARBA" id="ARBA00022833"/>
    </source>
</evidence>
<keyword evidence="5 12" id="KW-0645">Protease</keyword>
<evidence type="ECO:0000256" key="1">
    <source>
        <dbReference type="ARBA" id="ARBA00001947"/>
    </source>
</evidence>
<feature type="chain" id="PRO_5044991012" description="Extracellular metalloproteinase" evidence="12">
    <location>
        <begin position="20"/>
        <end position="630"/>
    </location>
</feature>
<keyword evidence="15" id="KW-1185">Reference proteome</keyword>
<feature type="signal peptide" evidence="12">
    <location>
        <begin position="1"/>
        <end position="19"/>
    </location>
</feature>
<gene>
    <name evidence="14" type="ORF">Q9L58_006201</name>
</gene>
<comment type="cofactor">
    <cofactor evidence="1 12">
        <name>Zn(2+)</name>
        <dbReference type="ChEBI" id="CHEBI:29105"/>
    </cofactor>
</comment>
<evidence type="ECO:0000256" key="8">
    <source>
        <dbReference type="ARBA" id="ARBA00022801"/>
    </source>
</evidence>
<evidence type="ECO:0000256" key="4">
    <source>
        <dbReference type="ARBA" id="ARBA00022525"/>
    </source>
</evidence>
<evidence type="ECO:0000256" key="3">
    <source>
        <dbReference type="ARBA" id="ARBA00006006"/>
    </source>
</evidence>
<organism evidence="14 15">
    <name type="scientific">Discina gigas</name>
    <dbReference type="NCBI Taxonomy" id="1032678"/>
    <lineage>
        <taxon>Eukaryota</taxon>
        <taxon>Fungi</taxon>
        <taxon>Dikarya</taxon>
        <taxon>Ascomycota</taxon>
        <taxon>Pezizomycotina</taxon>
        <taxon>Pezizomycetes</taxon>
        <taxon>Pezizales</taxon>
        <taxon>Discinaceae</taxon>
        <taxon>Discina</taxon>
    </lineage>
</organism>
<dbReference type="PRINTS" id="PR00999">
    <property type="entry name" value="FUNGALYSIN"/>
</dbReference>
<dbReference type="CDD" id="cd09596">
    <property type="entry name" value="M36"/>
    <property type="match status" value="1"/>
</dbReference>
<sequence length="630" mass="67918">MRFPFAPLLALTAASTVAAHRRILTIPSLNEPAYTNSLLLSESALKPRAESDPTLIAFDHLKSLTPNVEFRENGDHYTDEDSGITHVYFTQTVNGLDVENAQANVNIKRDGSILSVGSSFVTEGLDVTRPVRRNVLLDPLEALKGIITTMDLPLNVDAAVAVSESSLVGGGQSFTFMGTEGAVSEPRADLAYYHTPDGFKLVWKIETDLDLNWLITYANAQEKGAILGAVDYVADASYNVYKLGVSDPTDGVRTIETNPAILSSSPNGWHTSGSTSFTTVRGNNGISQENWDAGSDFLNNIRADGGSSLNFNFNFSLTDTSPHNYINAATAQLFYTANAYHDLLEVLGFTEAAGNFEDINTSEGGVGNDAVQLNAQDGSGTNNANFATPVDGQRPRMRMYLWNVVPGAQRDGDFDNGVIIHEYTHGLSTRLTGGPSRSSCLNSDESGGMGEGWGDFFATAIRIKKTDTRTKDYAMGDWVNGKGIRTFPYSTNIVTNPTVYSTLNGASWLPVHASGSIWANILYEVLWNLEDKHGYQAEVTPTFRPGTSIPTTGRHLAMKLVLDAMKLQPCNPSFLNARDAILDADRALTGGENLCEIWTGFAKRGLGTTASQGTGSNKRVDGFTVPAGVC</sequence>
<evidence type="ECO:0000256" key="6">
    <source>
        <dbReference type="ARBA" id="ARBA00022723"/>
    </source>
</evidence>
<keyword evidence="6 12" id="KW-0479">Metal-binding</keyword>
<dbReference type="PANTHER" id="PTHR33478">
    <property type="entry name" value="EXTRACELLULAR METALLOPROTEINASE MEP"/>
    <property type="match status" value="1"/>
</dbReference>
<keyword evidence="7 12" id="KW-0732">Signal</keyword>
<keyword evidence="11 12" id="KW-0865">Zymogen</keyword>
<evidence type="ECO:0000313" key="14">
    <source>
        <dbReference type="EMBL" id="KAL0634841.1"/>
    </source>
</evidence>
<accession>A0ABR3GH17</accession>
<dbReference type="Pfam" id="PF07504">
    <property type="entry name" value="FTP"/>
    <property type="match status" value="1"/>
</dbReference>
<dbReference type="Gene3D" id="3.10.170.10">
    <property type="match status" value="1"/>
</dbReference>
<dbReference type="Proteomes" id="UP001447188">
    <property type="component" value="Unassembled WGS sequence"/>
</dbReference>
<feature type="domain" description="FTP" evidence="13">
    <location>
        <begin position="77"/>
        <end position="120"/>
    </location>
</feature>
<dbReference type="InterPro" id="IPR001842">
    <property type="entry name" value="Peptidase_M36"/>
</dbReference>
<dbReference type="InterPro" id="IPR011096">
    <property type="entry name" value="FTP_domain"/>
</dbReference>
<dbReference type="SUPFAM" id="SSF55486">
    <property type="entry name" value="Metalloproteases ('zincins'), catalytic domain"/>
    <property type="match status" value="1"/>
</dbReference>
<evidence type="ECO:0000313" key="15">
    <source>
        <dbReference type="Proteomes" id="UP001447188"/>
    </source>
</evidence>
<evidence type="ECO:0000256" key="5">
    <source>
        <dbReference type="ARBA" id="ARBA00022670"/>
    </source>
</evidence>
<evidence type="ECO:0000256" key="7">
    <source>
        <dbReference type="ARBA" id="ARBA00022729"/>
    </source>
</evidence>
<keyword evidence="9 12" id="KW-0862">Zinc</keyword>
<dbReference type="EC" id="3.4.24.-" evidence="12"/>
<dbReference type="InterPro" id="IPR027268">
    <property type="entry name" value="Peptidase_M4/M1_CTD_sf"/>
</dbReference>
<dbReference type="Pfam" id="PF02128">
    <property type="entry name" value="Peptidase_M36"/>
    <property type="match status" value="1"/>
</dbReference>
<reference evidence="14 15" key="1">
    <citation type="submission" date="2024-02" db="EMBL/GenBank/DDBJ databases">
        <title>Discinaceae phylogenomics.</title>
        <authorList>
            <person name="Dirks A.C."/>
            <person name="James T.Y."/>
        </authorList>
    </citation>
    <scope>NUCLEOTIDE SEQUENCE [LARGE SCALE GENOMIC DNA]</scope>
    <source>
        <strain evidence="14 15">ACD0624</strain>
    </source>
</reference>